<evidence type="ECO:0000313" key="2">
    <source>
        <dbReference type="Proteomes" id="UP000178912"/>
    </source>
</evidence>
<evidence type="ECO:0000313" key="1">
    <source>
        <dbReference type="EMBL" id="CZS97268.1"/>
    </source>
</evidence>
<gene>
    <name evidence="1" type="ORF">RAG0_06426</name>
</gene>
<proteinExistence type="predicted"/>
<dbReference type="Proteomes" id="UP000178912">
    <property type="component" value="Unassembled WGS sequence"/>
</dbReference>
<protein>
    <submittedName>
        <fullName evidence="1">Uncharacterized protein</fullName>
    </submittedName>
</protein>
<organism evidence="1 2">
    <name type="scientific">Rhynchosporium agropyri</name>
    <dbReference type="NCBI Taxonomy" id="914238"/>
    <lineage>
        <taxon>Eukaryota</taxon>
        <taxon>Fungi</taxon>
        <taxon>Dikarya</taxon>
        <taxon>Ascomycota</taxon>
        <taxon>Pezizomycotina</taxon>
        <taxon>Leotiomycetes</taxon>
        <taxon>Helotiales</taxon>
        <taxon>Ploettnerulaceae</taxon>
        <taxon>Rhynchosporium</taxon>
    </lineage>
</organism>
<dbReference type="EMBL" id="FJUX01000031">
    <property type="protein sequence ID" value="CZS97268.1"/>
    <property type="molecule type" value="Genomic_DNA"/>
</dbReference>
<accession>A0A1E1KGT2</accession>
<sequence>MDTYRRRETLFPLEDSTVVSEALAETSSVSIIEFQISFPVENTTSDWLIHPSDGMHCALKSPQEHTNSLSGLRQHAGSSFDWDFEREGGLQIRRSSFDEWQAM</sequence>
<name>A0A1E1KGT2_9HELO</name>
<reference evidence="2" key="1">
    <citation type="submission" date="2016-03" db="EMBL/GenBank/DDBJ databases">
        <authorList>
            <person name="Guldener U."/>
        </authorList>
    </citation>
    <scope>NUCLEOTIDE SEQUENCE [LARGE SCALE GENOMIC DNA]</scope>
    <source>
        <strain evidence="2">04CH-RAC-A.6.1</strain>
    </source>
</reference>
<dbReference type="AlphaFoldDB" id="A0A1E1KGT2"/>
<keyword evidence="2" id="KW-1185">Reference proteome</keyword>